<dbReference type="Gene3D" id="4.10.320.10">
    <property type="entry name" value="E3-binding domain"/>
    <property type="match status" value="2"/>
</dbReference>
<keyword evidence="5 9" id="KW-0012">Acyltransferase</keyword>
<dbReference type="PANTHER" id="PTHR43178:SF5">
    <property type="entry name" value="LIPOAMIDE ACYLTRANSFERASE COMPONENT OF BRANCHED-CHAIN ALPHA-KETO ACID DEHYDROGENASE COMPLEX, MITOCHONDRIAL"/>
    <property type="match status" value="1"/>
</dbReference>
<dbReference type="InterPro" id="IPR000089">
    <property type="entry name" value="Biotin_lipoyl"/>
</dbReference>
<dbReference type="PROSITE" id="PS00189">
    <property type="entry name" value="LIPOYL"/>
    <property type="match status" value="1"/>
</dbReference>
<protein>
    <submittedName>
        <fullName evidence="9">Dihydrolipoamide S-acyltransferase</fullName>
        <ecNumber evidence="9">2.3.1.-</ecNumber>
    </submittedName>
</protein>
<dbReference type="EMBL" id="CR936257">
    <property type="protein sequence ID" value="CAI48369.1"/>
    <property type="molecule type" value="Genomic_DNA"/>
</dbReference>
<dbReference type="InterPro" id="IPR050743">
    <property type="entry name" value="2-oxoacid_DH_E2_comp"/>
</dbReference>
<evidence type="ECO:0000259" key="7">
    <source>
        <dbReference type="PROSITE" id="PS50968"/>
    </source>
</evidence>
<proteinExistence type="inferred from homology"/>
<evidence type="ECO:0000259" key="8">
    <source>
        <dbReference type="PROSITE" id="PS51826"/>
    </source>
</evidence>
<organism evidence="9 10">
    <name type="scientific">Natronomonas pharaonis (strain ATCC 35678 / DSM 2160 / CIP 103997 / JCM 8858 / NBRC 14720 / NCIMB 2260 / Gabara)</name>
    <name type="common">Halobacterium pharaonis</name>
    <dbReference type="NCBI Taxonomy" id="348780"/>
    <lineage>
        <taxon>Archaea</taxon>
        <taxon>Methanobacteriati</taxon>
        <taxon>Methanobacteriota</taxon>
        <taxon>Stenosarchaea group</taxon>
        <taxon>Halobacteria</taxon>
        <taxon>Halobacteriales</taxon>
        <taxon>Natronomonadaceae</taxon>
        <taxon>Natronomonas</taxon>
    </lineage>
</organism>
<dbReference type="SUPFAM" id="SSF51230">
    <property type="entry name" value="Single hybrid motif"/>
    <property type="match status" value="1"/>
</dbReference>
<name>A0A1U7ETW6_NATPD</name>
<dbReference type="EC" id="2.3.1.-" evidence="9"/>
<dbReference type="GeneID" id="3702671"/>
<dbReference type="EnsemblBacteria" id="CAI48369">
    <property type="protein sequence ID" value="CAI48369"/>
    <property type="gene ID" value="NP_0556A"/>
</dbReference>
<evidence type="ECO:0000256" key="2">
    <source>
        <dbReference type="ARBA" id="ARBA00007317"/>
    </source>
</evidence>
<feature type="compositionally biased region" description="Acidic residues" evidence="6">
    <location>
        <begin position="176"/>
        <end position="185"/>
    </location>
</feature>
<feature type="compositionally biased region" description="Low complexity" evidence="6">
    <location>
        <begin position="157"/>
        <end position="175"/>
    </location>
</feature>
<evidence type="ECO:0000256" key="1">
    <source>
        <dbReference type="ARBA" id="ARBA00001938"/>
    </source>
</evidence>
<dbReference type="InterPro" id="IPR023213">
    <property type="entry name" value="CAT-like_dom_sf"/>
</dbReference>
<dbReference type="PROSITE" id="PS50968">
    <property type="entry name" value="BIOTINYL_LIPOYL"/>
    <property type="match status" value="1"/>
</dbReference>
<evidence type="ECO:0000256" key="5">
    <source>
        <dbReference type="ARBA" id="ARBA00023315"/>
    </source>
</evidence>
<dbReference type="InterPro" id="IPR003016">
    <property type="entry name" value="2-oxoA_DH_lipoyl-BS"/>
</dbReference>
<dbReference type="OrthoDB" id="56234at2157"/>
<dbReference type="AlphaFoldDB" id="A0A1U7ETW6"/>
<dbReference type="Proteomes" id="UP000002698">
    <property type="component" value="Chromosome"/>
</dbReference>
<feature type="region of interest" description="Disordered" evidence="6">
    <location>
        <begin position="79"/>
        <end position="119"/>
    </location>
</feature>
<gene>
    <name evidence="9" type="primary">dsa</name>
    <name evidence="9" type="ordered locus">NP_0556A</name>
</gene>
<feature type="compositionally biased region" description="Basic and acidic residues" evidence="6">
    <location>
        <begin position="207"/>
        <end position="222"/>
    </location>
</feature>
<feature type="compositionally biased region" description="Basic and acidic residues" evidence="6">
    <location>
        <begin position="186"/>
        <end position="195"/>
    </location>
</feature>
<keyword evidence="10" id="KW-1185">Reference proteome</keyword>
<dbReference type="RefSeq" id="WP_011322005.1">
    <property type="nucleotide sequence ID" value="NC_007426.1"/>
</dbReference>
<evidence type="ECO:0000313" key="9">
    <source>
        <dbReference type="EMBL" id="CAI48369.1"/>
    </source>
</evidence>
<dbReference type="InterPro" id="IPR004167">
    <property type="entry name" value="PSBD"/>
</dbReference>
<dbReference type="PROSITE" id="PS51826">
    <property type="entry name" value="PSBD"/>
    <property type="match status" value="1"/>
</dbReference>
<dbReference type="CDD" id="cd06849">
    <property type="entry name" value="lipoyl_domain"/>
    <property type="match status" value="1"/>
</dbReference>
<dbReference type="InterPro" id="IPR036625">
    <property type="entry name" value="E3-bd_dom_sf"/>
</dbReference>
<dbReference type="GO" id="GO:0005737">
    <property type="term" value="C:cytoplasm"/>
    <property type="evidence" value="ECO:0007669"/>
    <property type="project" value="TreeGrafter"/>
</dbReference>
<dbReference type="eggNOG" id="arCOG01706">
    <property type="taxonomic scope" value="Archaea"/>
</dbReference>
<dbReference type="FunFam" id="2.40.50.100:FF:000036">
    <property type="entry name" value="Dihydrolipoamide acetyltransferase component of pyruvate dehydrogenase complex"/>
    <property type="match status" value="1"/>
</dbReference>
<dbReference type="KEGG" id="nph:NP_0556A"/>
<evidence type="ECO:0000313" key="10">
    <source>
        <dbReference type="Proteomes" id="UP000002698"/>
    </source>
</evidence>
<dbReference type="HOGENOM" id="CLU_016733_10_1_2"/>
<dbReference type="InterPro" id="IPR001078">
    <property type="entry name" value="2-oxoacid_DH_actylTfrase"/>
</dbReference>
<dbReference type="GO" id="GO:0016407">
    <property type="term" value="F:acetyltransferase activity"/>
    <property type="evidence" value="ECO:0007669"/>
    <property type="project" value="TreeGrafter"/>
</dbReference>
<dbReference type="Pfam" id="PF00198">
    <property type="entry name" value="2-oxoacid_dh"/>
    <property type="match status" value="1"/>
</dbReference>
<dbReference type="FunFam" id="3.30.559.10:FF:000007">
    <property type="entry name" value="Dihydrolipoamide acetyltransferase component of pyruvate dehydrogenase complex"/>
    <property type="match status" value="1"/>
</dbReference>
<evidence type="ECO:0000256" key="6">
    <source>
        <dbReference type="SAM" id="MobiDB-lite"/>
    </source>
</evidence>
<accession>A0A1U7ETW6</accession>
<sequence>MAHEFELPDVGEGLTEAEIVRWLVEPGETVTEDQPVAEVETDKAVVEVPAPVNGTVAELRAEEGEMVSVGTVIITFDVDGDSDATDDEGEPADKATTDEAATEDDDSTTDAAPTGADGRVFAAPSTRRLARELGVDIAAVDGSGPGGRVTEADVRAAADATDTVESGADDAPPSGDDADTDDTDDDVRSAVRRVDEEADDGGSDATPDEKPTAAEAADRDRTLAAPATRKLADESGVDLDAVPTDETRDGEAFVTPEQVQQYAEAQTEAQAADTAAVADTTADTAGDERIPYRGIRRTIGERMAESKRTVPHATHHDEVDVTRLVEIRDRLSDRAEARDTKLTYMPFVLKAVVAGLQEHPVLNAQLDEDAEEIVLRSDYNVGVATATDAGLMVPVVDDVDRKGLLAIADEMRDLVSKARERSIAPEEMQGGTFTVTNFGAVGGEYATPIINYPEAAILGLGEIKRKPRVVDDEIVPRDVLTLSLSIDHRVIDGAEAASFVNTVSAYLEDPELLLLE</sequence>
<feature type="region of interest" description="Disordered" evidence="6">
    <location>
        <begin position="138"/>
        <end position="243"/>
    </location>
</feature>
<dbReference type="Pfam" id="PF00364">
    <property type="entry name" value="Biotin_lipoyl"/>
    <property type="match status" value="1"/>
</dbReference>
<dbReference type="InterPro" id="IPR011053">
    <property type="entry name" value="Single_hybrid_motif"/>
</dbReference>
<evidence type="ECO:0000256" key="3">
    <source>
        <dbReference type="ARBA" id="ARBA00022679"/>
    </source>
</evidence>
<comment type="cofactor">
    <cofactor evidence="1">
        <name>(R)-lipoate</name>
        <dbReference type="ChEBI" id="CHEBI:83088"/>
    </cofactor>
</comment>
<dbReference type="Gene3D" id="3.30.559.10">
    <property type="entry name" value="Chloramphenicol acetyltransferase-like domain"/>
    <property type="match status" value="1"/>
</dbReference>
<dbReference type="SUPFAM" id="SSF47005">
    <property type="entry name" value="Peripheral subunit-binding domain of 2-oxo acid dehydrogenase complex"/>
    <property type="match status" value="1"/>
</dbReference>
<keyword evidence="4" id="KW-0450">Lipoyl</keyword>
<dbReference type="PANTHER" id="PTHR43178">
    <property type="entry name" value="DIHYDROLIPOAMIDE ACETYLTRANSFERASE COMPONENT OF PYRUVATE DEHYDROGENASE COMPLEX"/>
    <property type="match status" value="1"/>
</dbReference>
<dbReference type="Pfam" id="PF02817">
    <property type="entry name" value="E3_binding"/>
    <property type="match status" value="1"/>
</dbReference>
<feature type="compositionally biased region" description="Low complexity" evidence="6">
    <location>
        <begin position="109"/>
        <end position="118"/>
    </location>
</feature>
<dbReference type="STRING" id="348780.NP_0556A"/>
<dbReference type="GO" id="GO:0031405">
    <property type="term" value="F:lipoic acid binding"/>
    <property type="evidence" value="ECO:0007669"/>
    <property type="project" value="TreeGrafter"/>
</dbReference>
<feature type="domain" description="Peripheral subunit-binding (PSBD)" evidence="8">
    <location>
        <begin position="121"/>
        <end position="158"/>
    </location>
</feature>
<dbReference type="SUPFAM" id="SSF52777">
    <property type="entry name" value="CoA-dependent acyltransferases"/>
    <property type="match status" value="1"/>
</dbReference>
<feature type="domain" description="Lipoyl-binding" evidence="7">
    <location>
        <begin position="2"/>
        <end position="77"/>
    </location>
</feature>
<keyword evidence="3 9" id="KW-0808">Transferase</keyword>
<dbReference type="Gene3D" id="2.40.50.100">
    <property type="match status" value="1"/>
</dbReference>
<reference evidence="9 10" key="1">
    <citation type="journal article" date="2005" name="Genome Res.">
        <title>Living with two extremes: conclusions from the genome sequence of Natronomonas pharaonis.</title>
        <authorList>
            <person name="Falb M."/>
            <person name="Pfeiffer F."/>
            <person name="Palm P."/>
            <person name="Rodewald K."/>
            <person name="Hickmann V."/>
            <person name="Tittor J."/>
            <person name="Oesterhelt D."/>
        </authorList>
    </citation>
    <scope>NUCLEOTIDE SEQUENCE [LARGE SCALE GENOMIC DNA]</scope>
    <source>
        <strain evidence="10">ATCC 35678 / DSM 2160 / CIP 103997 / JCM 8858 / NBRC 14720 / NCIMB 2260 / Gabara</strain>
    </source>
</reference>
<evidence type="ECO:0000256" key="4">
    <source>
        <dbReference type="ARBA" id="ARBA00022823"/>
    </source>
</evidence>
<feature type="compositionally biased region" description="Acidic residues" evidence="6">
    <location>
        <begin position="79"/>
        <end position="90"/>
    </location>
</feature>
<comment type="similarity">
    <text evidence="2">Belongs to the 2-oxoacid dehydrogenase family.</text>
</comment>